<evidence type="ECO:0000256" key="2">
    <source>
        <dbReference type="ARBA" id="ARBA00022540"/>
    </source>
</evidence>
<dbReference type="PANTHER" id="PTHR11960:SF8">
    <property type="entry name" value="EUKARYOTIC TRANSLATION INITIATION FACTOR 4E1-RELATED"/>
    <property type="match status" value="1"/>
</dbReference>
<protein>
    <recommendedName>
        <fullName evidence="9">EIF-4F 25 kDa subunit</fullName>
    </recommendedName>
</protein>
<evidence type="ECO:0000256" key="1">
    <source>
        <dbReference type="ARBA" id="ARBA00009860"/>
    </source>
</evidence>
<sequence>MNHSSIRESTSNIVNELLDDIKENIIQISDNSEQIQLNTVKPTNITNLLEKKLLIHGERKDGPHLSASSNGSTLESSESPMPLILMNKQIELIHPLEHQWSFWYLKNQQGKDWQENLMKLATFGYVEEFWALFNHLRVASRLPPSCDYMLFKSSILPCWEDPRNSSGGRWVLYFSKPEQVYLNLDVCWLASMLALIGGQYAQDTNYVNGVVLSARKSCDRIALWTSVHHDQQLIFRIGRRMRELINIPRQIHILFELHNQETSTTTTTTTTTTATMMNKKKSTAGGNKVIYQL</sequence>
<dbReference type="SUPFAM" id="SSF55418">
    <property type="entry name" value="eIF4e-like"/>
    <property type="match status" value="1"/>
</dbReference>
<dbReference type="PROSITE" id="PS00813">
    <property type="entry name" value="IF4E"/>
    <property type="match status" value="1"/>
</dbReference>
<gene>
    <name evidence="7" type="ORF">EDS130_LOCUS2486</name>
</gene>
<evidence type="ECO:0000256" key="6">
    <source>
        <dbReference type="RuleBase" id="RU004374"/>
    </source>
</evidence>
<dbReference type="Pfam" id="PF01652">
    <property type="entry name" value="IF4E"/>
    <property type="match status" value="1"/>
</dbReference>
<keyword evidence="5 6" id="KW-0648">Protein biosynthesis</keyword>
<keyword evidence="3" id="KW-0810">Translation regulation</keyword>
<keyword evidence="4 6" id="KW-0694">RNA-binding</keyword>
<dbReference type="InterPro" id="IPR001040">
    <property type="entry name" value="TIF_eIF_4E"/>
</dbReference>
<evidence type="ECO:0000313" key="7">
    <source>
        <dbReference type="EMBL" id="CAF0754792.1"/>
    </source>
</evidence>
<accession>A0A813PGI2</accession>
<dbReference type="GO" id="GO:0000340">
    <property type="term" value="F:RNA 7-methylguanosine cap binding"/>
    <property type="evidence" value="ECO:0007669"/>
    <property type="project" value="TreeGrafter"/>
</dbReference>
<dbReference type="OrthoDB" id="590761at2759"/>
<dbReference type="Gene3D" id="3.30.760.10">
    <property type="entry name" value="RNA Cap, Translation Initiation Factor Eif4e"/>
    <property type="match status" value="1"/>
</dbReference>
<dbReference type="InterPro" id="IPR019770">
    <property type="entry name" value="TIF_eIF_4E_CS"/>
</dbReference>
<dbReference type="GO" id="GO:0016281">
    <property type="term" value="C:eukaryotic translation initiation factor 4F complex"/>
    <property type="evidence" value="ECO:0007669"/>
    <property type="project" value="TreeGrafter"/>
</dbReference>
<dbReference type="PANTHER" id="PTHR11960">
    <property type="entry name" value="EUKARYOTIC TRANSLATION INITIATION FACTOR 4E RELATED"/>
    <property type="match status" value="1"/>
</dbReference>
<dbReference type="EMBL" id="CAJNOJ010000006">
    <property type="protein sequence ID" value="CAF0754792.1"/>
    <property type="molecule type" value="Genomic_DNA"/>
</dbReference>
<name>A0A813PGI2_ADIRI</name>
<keyword evidence="2 6" id="KW-0396">Initiation factor</keyword>
<evidence type="ECO:0000313" key="8">
    <source>
        <dbReference type="Proteomes" id="UP000663852"/>
    </source>
</evidence>
<evidence type="ECO:0000256" key="5">
    <source>
        <dbReference type="ARBA" id="ARBA00022917"/>
    </source>
</evidence>
<dbReference type="InterPro" id="IPR023398">
    <property type="entry name" value="TIF_eIF4e-like"/>
</dbReference>
<proteinExistence type="inferred from homology"/>
<comment type="caution">
    <text evidence="7">The sequence shown here is derived from an EMBL/GenBank/DDBJ whole genome shotgun (WGS) entry which is preliminary data.</text>
</comment>
<reference evidence="7" key="1">
    <citation type="submission" date="2021-02" db="EMBL/GenBank/DDBJ databases">
        <authorList>
            <person name="Nowell W R."/>
        </authorList>
    </citation>
    <scope>NUCLEOTIDE SEQUENCE</scope>
</reference>
<dbReference type="Proteomes" id="UP000663852">
    <property type="component" value="Unassembled WGS sequence"/>
</dbReference>
<dbReference type="GO" id="GO:0003743">
    <property type="term" value="F:translation initiation factor activity"/>
    <property type="evidence" value="ECO:0007669"/>
    <property type="project" value="UniProtKB-KW"/>
</dbReference>
<evidence type="ECO:0000256" key="3">
    <source>
        <dbReference type="ARBA" id="ARBA00022845"/>
    </source>
</evidence>
<comment type="similarity">
    <text evidence="1 6">Belongs to the eukaryotic initiation factor 4E family.</text>
</comment>
<evidence type="ECO:0000256" key="4">
    <source>
        <dbReference type="ARBA" id="ARBA00022884"/>
    </source>
</evidence>
<evidence type="ECO:0008006" key="9">
    <source>
        <dbReference type="Google" id="ProtNLM"/>
    </source>
</evidence>
<dbReference type="GO" id="GO:0006417">
    <property type="term" value="P:regulation of translation"/>
    <property type="evidence" value="ECO:0007669"/>
    <property type="project" value="UniProtKB-KW"/>
</dbReference>
<organism evidence="7 8">
    <name type="scientific">Adineta ricciae</name>
    <name type="common">Rotifer</name>
    <dbReference type="NCBI Taxonomy" id="249248"/>
    <lineage>
        <taxon>Eukaryota</taxon>
        <taxon>Metazoa</taxon>
        <taxon>Spiralia</taxon>
        <taxon>Gnathifera</taxon>
        <taxon>Rotifera</taxon>
        <taxon>Eurotatoria</taxon>
        <taxon>Bdelloidea</taxon>
        <taxon>Adinetida</taxon>
        <taxon>Adinetidae</taxon>
        <taxon>Adineta</taxon>
    </lineage>
</organism>
<dbReference type="AlphaFoldDB" id="A0A813PGI2"/>